<proteinExistence type="predicted"/>
<accession>A0A1X2I288</accession>
<evidence type="ECO:0000313" key="2">
    <source>
        <dbReference type="Proteomes" id="UP000193560"/>
    </source>
</evidence>
<dbReference type="Proteomes" id="UP000193560">
    <property type="component" value="Unassembled WGS sequence"/>
</dbReference>
<reference evidence="1 2" key="1">
    <citation type="submission" date="2016-07" db="EMBL/GenBank/DDBJ databases">
        <title>Pervasive Adenine N6-methylation of Active Genes in Fungi.</title>
        <authorList>
            <consortium name="DOE Joint Genome Institute"/>
            <person name="Mondo S.J."/>
            <person name="Dannebaum R.O."/>
            <person name="Kuo R.C."/>
            <person name="Labutti K."/>
            <person name="Haridas S."/>
            <person name="Kuo A."/>
            <person name="Salamov A."/>
            <person name="Ahrendt S.R."/>
            <person name="Lipzen A."/>
            <person name="Sullivan W."/>
            <person name="Andreopoulos W.B."/>
            <person name="Clum A."/>
            <person name="Lindquist E."/>
            <person name="Daum C."/>
            <person name="Ramamoorthy G.K."/>
            <person name="Gryganskyi A."/>
            <person name="Culley D."/>
            <person name="Magnuson J.K."/>
            <person name="James T.Y."/>
            <person name="O'Malley M.A."/>
            <person name="Stajich J.E."/>
            <person name="Spatafora J.W."/>
            <person name="Visel A."/>
            <person name="Grigoriev I.V."/>
        </authorList>
    </citation>
    <scope>NUCLEOTIDE SEQUENCE [LARGE SCALE GENOMIC DNA]</scope>
    <source>
        <strain evidence="1 2">NRRL 1336</strain>
    </source>
</reference>
<organism evidence="1 2">
    <name type="scientific">Absidia repens</name>
    <dbReference type="NCBI Taxonomy" id="90262"/>
    <lineage>
        <taxon>Eukaryota</taxon>
        <taxon>Fungi</taxon>
        <taxon>Fungi incertae sedis</taxon>
        <taxon>Mucoromycota</taxon>
        <taxon>Mucoromycotina</taxon>
        <taxon>Mucoromycetes</taxon>
        <taxon>Mucorales</taxon>
        <taxon>Cunninghamellaceae</taxon>
        <taxon>Absidia</taxon>
    </lineage>
</organism>
<dbReference type="EMBL" id="MCGE01000037">
    <property type="protein sequence ID" value="ORZ06899.1"/>
    <property type="molecule type" value="Genomic_DNA"/>
</dbReference>
<dbReference type="AlphaFoldDB" id="A0A1X2I288"/>
<comment type="caution">
    <text evidence="1">The sequence shown here is derived from an EMBL/GenBank/DDBJ whole genome shotgun (WGS) entry which is preliminary data.</text>
</comment>
<gene>
    <name evidence="1" type="ORF">BCR42DRAFT_426675</name>
</gene>
<evidence type="ECO:0000313" key="1">
    <source>
        <dbReference type="EMBL" id="ORZ06899.1"/>
    </source>
</evidence>
<name>A0A1X2I288_9FUNG</name>
<keyword evidence="2" id="KW-1185">Reference proteome</keyword>
<protein>
    <submittedName>
        <fullName evidence="1">Uncharacterized protein</fullName>
    </submittedName>
</protein>
<sequence>MTMPVNRRLSPPLSPSCLMQVPIFAMVIAVNWLPNISPACLVNKFLYFFCFALI</sequence>